<reference evidence="5" key="2">
    <citation type="journal article" date="2018" name="Genome Biol.">
        <title>SKESA: strategic k-mer extension for scrupulous assemblies.</title>
        <authorList>
            <person name="Souvorov A."/>
            <person name="Agarwala R."/>
            <person name="Lipman D.J."/>
        </authorList>
    </citation>
    <scope>NUCLEOTIDE SEQUENCE</scope>
    <source>
        <strain evidence="11">2011-60-876-1</strain>
        <strain evidence="10">373DRC</strain>
        <strain evidence="7">D14916</strain>
        <strain evidence="8">I32</strain>
        <strain evidence="5">S05012-15</strain>
        <strain evidence="6">S05117-15</strain>
        <strain evidence="9">Typhimurium</strain>
    </source>
</reference>
<dbReference type="EMBL" id="DAANGX010000034">
    <property type="protein sequence ID" value="HAC9822441.1"/>
    <property type="molecule type" value="Genomic_DNA"/>
</dbReference>
<dbReference type="EMBL" id="DAAOJG010000030">
    <property type="protein sequence ID" value="HAD3314414.1"/>
    <property type="molecule type" value="Genomic_DNA"/>
</dbReference>
<proteinExistence type="predicted"/>
<reference evidence="12" key="4">
    <citation type="submission" date="2018-08" db="EMBL/GenBank/DDBJ databases">
        <authorList>
            <person name="Ashton P.M."/>
            <person name="Dallman T."/>
            <person name="Nair S."/>
            <person name="De Pinna E."/>
            <person name="Peters T."/>
            <person name="Grant K."/>
        </authorList>
    </citation>
    <scope>NUCLEOTIDE SEQUENCE [LARGE SCALE GENOMIC DNA]</scope>
    <source>
        <strain evidence="12">29290</strain>
    </source>
</reference>
<dbReference type="EMBL" id="KP899805">
    <property type="protein sequence ID" value="AKJ20117.1"/>
    <property type="molecule type" value="Genomic_DNA"/>
</dbReference>
<evidence type="ECO:0000313" key="4">
    <source>
        <dbReference type="EMBL" id="AKJ20294.1"/>
    </source>
</evidence>
<evidence type="ECO:0000313" key="10">
    <source>
        <dbReference type="EMBL" id="HAF0198262.1"/>
    </source>
</evidence>
<dbReference type="RefSeq" id="WP_001255990.1">
    <property type="nucleotide sequence ID" value="NZ_CBDFRU010000021.1"/>
</dbReference>
<evidence type="ECO:0000313" key="12">
    <source>
        <dbReference type="EMBL" id="MIT51236.1"/>
    </source>
</evidence>
<dbReference type="EMBL" id="DAANHM010000037">
    <property type="protein sequence ID" value="HAC9896318.1"/>
    <property type="molecule type" value="Genomic_DNA"/>
</dbReference>
<evidence type="ECO:0000313" key="11">
    <source>
        <dbReference type="EMBL" id="HAF0254246.1"/>
    </source>
</evidence>
<reference evidence="11" key="3">
    <citation type="submission" date="2018-07" db="EMBL/GenBank/DDBJ databases">
        <authorList>
            <consortium name="NCBI Pathogen Detection Project"/>
        </authorList>
    </citation>
    <scope>NUCLEOTIDE SEQUENCE</scope>
    <source>
        <strain evidence="11">2011-60-876-1</strain>
        <strain evidence="10">373DRC</strain>
        <strain evidence="7">D14916</strain>
        <strain evidence="8">I32</strain>
        <strain evidence="5">S05012-15</strain>
        <strain evidence="6">S05117-15</strain>
        <strain evidence="9">Typhimurium</strain>
    </source>
</reference>
<evidence type="ECO:0000313" key="7">
    <source>
        <dbReference type="EMBL" id="HAC9822441.1"/>
    </source>
</evidence>
<dbReference type="Pfam" id="PF09673">
    <property type="entry name" value="TrbC_Ftype"/>
    <property type="match status" value="1"/>
</dbReference>
<evidence type="ECO:0000313" key="5">
    <source>
        <dbReference type="EMBL" id="HAC9688112.1"/>
    </source>
</evidence>
<evidence type="ECO:0000313" key="8">
    <source>
        <dbReference type="EMBL" id="HAC9896318.1"/>
    </source>
</evidence>
<gene>
    <name evidence="2" type="primary">trhW</name>
    <name evidence="12" type="ORF">AU613_20525</name>
    <name evidence="6" type="ORF">G0K70_18115</name>
    <name evidence="5" type="ORF">G0K78_21350</name>
    <name evidence="7" type="ORF">G0L07_11765</name>
    <name evidence="8" type="ORF">G0L24_20005</name>
    <name evidence="9" type="ORF">G1O83_23700</name>
    <name evidence="11" type="ORF">G9C49_004264</name>
    <name evidence="10" type="ORF">GTH89_21475</name>
</gene>
<geneLocation type="plasmid" evidence="3">
    <name>p109/9</name>
</geneLocation>
<evidence type="ECO:0000313" key="6">
    <source>
        <dbReference type="EMBL" id="HAC9692548.1"/>
    </source>
</evidence>
<dbReference type="Proteomes" id="UP000885258">
    <property type="component" value="Unassembled WGS sequence"/>
</dbReference>
<geneLocation type="plasmid" evidence="4">
    <name>pB71</name>
</geneLocation>
<dbReference type="EMBL" id="DAANFW010000018">
    <property type="protein sequence ID" value="HAC9692548.1"/>
    <property type="molecule type" value="Genomic_DNA"/>
</dbReference>
<feature type="chain" id="PRO_5014227084" evidence="1">
    <location>
        <begin position="29"/>
        <end position="502"/>
    </location>
</feature>
<sequence length="502" mass="56498">MRSFELKTTIKPLASCLAFYALISTAVASPQYQQVADDIARQAQVLGAQIPVPHASEGPLPSGSLDSPDTKKYIRQAEAMKKNGDLSQQTNRGYVPGMNADSVQAVIDHTQAIRAQSNNSEAVNDIIRRRDEIQGNSQLSESALKSVENKPEVMRSQSSNIEKMFGSSGITAADFERKIDSSREEVLSTENGITIFASFSLPDYVLEDLLRTASEHKARVVFNGLKKGTTRLPETQAAINQLVVKGKFDSPLITIDPDAFNQYQITQVPTIISREQSRFAKMVGSFNVDFFQRELARKPDQDLFPIAGTTYPVEEKSIIKELEERAQKYDWDGAKKRAVADTWKNQYMVNLPPAQEHKEWLIDPTIRVTQDVKDKQGRVIASAGELINPLARFPQNLTMIIFDPMNPGQLEWAEKQYRQRLGSGQVMPMFTRIKQENGWDHLNDLREKFNGKVFKVNEQIIARFQIKNTPALISTEKEKFRITQFSEAEIRGIGTKIAAEEN</sequence>
<accession>A0A0G3B1B1</accession>
<dbReference type="AlphaFoldDB" id="A0A0G3B1B1"/>
<evidence type="ECO:0000313" key="9">
    <source>
        <dbReference type="EMBL" id="HAD3314414.1"/>
    </source>
</evidence>
<evidence type="ECO:0000256" key="1">
    <source>
        <dbReference type="SAM" id="SignalP"/>
    </source>
</evidence>
<keyword evidence="1" id="KW-0732">Signal</keyword>
<name>A0A0G3B1B1_SALTM</name>
<dbReference type="EMBL" id="RSUA01000049">
    <property type="protein sequence ID" value="MIT51236.1"/>
    <property type="molecule type" value="Genomic_DNA"/>
</dbReference>
<organism evidence="2">
    <name type="scientific">Salmonella typhimurium</name>
    <dbReference type="NCBI Taxonomy" id="90371"/>
    <lineage>
        <taxon>Bacteria</taxon>
        <taxon>Pseudomonadati</taxon>
        <taxon>Pseudomonadota</taxon>
        <taxon>Gammaproteobacteria</taxon>
        <taxon>Enterobacterales</taxon>
        <taxon>Enterobacteriaceae</taxon>
        <taxon>Salmonella</taxon>
    </lineage>
</organism>
<protein>
    <submittedName>
        <fullName evidence="5">Conjugal transfer protein</fullName>
    </submittedName>
    <submittedName>
        <fullName evidence="2">Plasmid transfer protein TrhW</fullName>
    </submittedName>
</protein>
<reference evidence="2" key="1">
    <citation type="submission" date="2015-03" db="EMBL/GenBank/DDBJ databases">
        <title>Complete genome sequences of four Salmonella Typhimurium IncHI1 plasmids and their characteristics.</title>
        <authorList>
            <person name="Kubasova T."/>
            <person name="Matiasovicova J."/>
            <person name="Cejkova D."/>
            <person name="Sekelova Z."/>
            <person name="Polansky O."/>
            <person name="Medvecky M."/>
            <person name="Rychlik I."/>
            <person name="Juricova H."/>
        </authorList>
    </citation>
    <scope>NUCLEOTIDE SEQUENCE</scope>
    <source>
        <strain evidence="3">109/9</strain>
        <strain evidence="4">B71</strain>
        <strain evidence="2">F8475</strain>
        <plasmid evidence="3">p109/9</plasmid>
        <plasmid evidence="4">pB71</plasmid>
        <plasmid evidence="2">pF8475</plasmid>
    </source>
</reference>
<dbReference type="EMBL" id="KP899806">
    <property type="protein sequence ID" value="AKJ20294.1"/>
    <property type="molecule type" value="Genomic_DNA"/>
</dbReference>
<geneLocation type="plasmid" evidence="2">
    <name>pF8475</name>
</geneLocation>
<dbReference type="EMBL" id="DAATVE010000034">
    <property type="protein sequence ID" value="HAF0254246.1"/>
    <property type="molecule type" value="Genomic_DNA"/>
</dbReference>
<accession>A0A6C8YWR6</accession>
<dbReference type="EMBL" id="DAANFV010000021">
    <property type="protein sequence ID" value="HAC9688112.1"/>
    <property type="molecule type" value="Genomic_DNA"/>
</dbReference>
<dbReference type="EMBL" id="KP899804">
    <property type="protein sequence ID" value="AKJ19918.1"/>
    <property type="molecule type" value="Genomic_DNA"/>
</dbReference>
<dbReference type="EMBL" id="DAATUV010000037">
    <property type="protein sequence ID" value="HAF0198262.1"/>
    <property type="molecule type" value="Genomic_DNA"/>
</dbReference>
<keyword evidence="2" id="KW-0614">Plasmid</keyword>
<evidence type="ECO:0000313" key="2">
    <source>
        <dbReference type="EMBL" id="AKJ19918.1"/>
    </source>
</evidence>
<dbReference type="InterPro" id="IPR019106">
    <property type="entry name" value="T4SS_TrbC"/>
</dbReference>
<feature type="signal peptide" evidence="1">
    <location>
        <begin position="1"/>
        <end position="28"/>
    </location>
</feature>
<evidence type="ECO:0000313" key="3">
    <source>
        <dbReference type="EMBL" id="AKJ20117.1"/>
    </source>
</evidence>